<protein>
    <submittedName>
        <fullName evidence="2">Uncharacterized conserved protein, DUF2267 family</fullName>
    </submittedName>
</protein>
<gene>
    <name evidence="2" type="ORF">GA0070618_6219</name>
</gene>
<dbReference type="InterPro" id="IPR018727">
    <property type="entry name" value="DUF2267"/>
</dbReference>
<dbReference type="EMBL" id="LT607413">
    <property type="protein sequence ID" value="SCF39660.1"/>
    <property type="molecule type" value="Genomic_DNA"/>
</dbReference>
<organism evidence="2 3">
    <name type="scientific">Micromonospora echinospora</name>
    <name type="common">Micromonospora purpurea</name>
    <dbReference type="NCBI Taxonomy" id="1877"/>
    <lineage>
        <taxon>Bacteria</taxon>
        <taxon>Bacillati</taxon>
        <taxon>Actinomycetota</taxon>
        <taxon>Actinomycetes</taxon>
        <taxon>Micromonosporales</taxon>
        <taxon>Micromonosporaceae</taxon>
        <taxon>Micromonospora</taxon>
    </lineage>
</organism>
<dbReference type="Proteomes" id="UP000198253">
    <property type="component" value="Chromosome I"/>
</dbReference>
<dbReference type="Pfam" id="PF10025">
    <property type="entry name" value="DUF2267"/>
    <property type="match status" value="1"/>
</dbReference>
<feature type="compositionally biased region" description="Low complexity" evidence="1">
    <location>
        <begin position="1"/>
        <end position="10"/>
    </location>
</feature>
<feature type="region of interest" description="Disordered" evidence="1">
    <location>
        <begin position="1"/>
        <end position="25"/>
    </location>
</feature>
<dbReference type="Gene3D" id="1.10.490.110">
    <property type="entry name" value="Uncharacterized conserved protein DUF2267"/>
    <property type="match status" value="1"/>
</dbReference>
<dbReference type="AlphaFoldDB" id="A0A1C5A387"/>
<sequence>MVPAAVSPAARRVRPRVRPSRGERRMNYDTFVDQVAQRAGVPSTRAVELTRATLETLAERLTGGEALDLAAQLPKPLQLLLRKTPTTEHADRFGAAEFVARVGQRADVDSPAARSGIRAVFVTLREAITGGEFDDVAAQLPRDYRDLVEPAMAPGASLRRA</sequence>
<accession>A0A1C5A387</accession>
<evidence type="ECO:0000313" key="2">
    <source>
        <dbReference type="EMBL" id="SCF39660.1"/>
    </source>
</evidence>
<proteinExistence type="predicted"/>
<dbReference type="InterPro" id="IPR038282">
    <property type="entry name" value="DUF2267_sf"/>
</dbReference>
<name>A0A1C5A387_MICEC</name>
<keyword evidence="3" id="KW-1185">Reference proteome</keyword>
<dbReference type="InParanoid" id="A0A1C5A387"/>
<reference evidence="3" key="1">
    <citation type="submission" date="2016-06" db="EMBL/GenBank/DDBJ databases">
        <authorList>
            <person name="Varghese N."/>
            <person name="Submissions Spin"/>
        </authorList>
    </citation>
    <scope>NUCLEOTIDE SEQUENCE [LARGE SCALE GENOMIC DNA]</scope>
    <source>
        <strain evidence="3">DSM 43816</strain>
    </source>
</reference>
<evidence type="ECO:0000256" key="1">
    <source>
        <dbReference type="SAM" id="MobiDB-lite"/>
    </source>
</evidence>
<evidence type="ECO:0000313" key="3">
    <source>
        <dbReference type="Proteomes" id="UP000198253"/>
    </source>
</evidence>